<protein>
    <recommendedName>
        <fullName evidence="3">DUF2946 domain-containing protein</fullName>
    </recommendedName>
</protein>
<reference evidence="1 2" key="1">
    <citation type="submission" date="2013-11" db="EMBL/GenBank/DDBJ databases">
        <title>Genomic analysis of Pelistega sp. HM-7.</title>
        <authorList>
            <person name="Kumbhare S.V."/>
            <person name="Shetty S.A."/>
            <person name="Sharma O."/>
            <person name="Dhotre D.P."/>
        </authorList>
    </citation>
    <scope>NUCLEOTIDE SEQUENCE [LARGE SCALE GENOMIC DNA]</scope>
    <source>
        <strain evidence="1 2">HM-7</strain>
    </source>
</reference>
<keyword evidence="2" id="KW-1185">Reference proteome</keyword>
<dbReference type="RefSeq" id="WP_023951928.1">
    <property type="nucleotide sequence ID" value="NZ_AYSV01000097.1"/>
</dbReference>
<proteinExistence type="predicted"/>
<dbReference type="OrthoDB" id="7057642at2"/>
<dbReference type="Pfam" id="PF11161">
    <property type="entry name" value="DUF2944"/>
    <property type="match status" value="1"/>
</dbReference>
<dbReference type="PATRIC" id="fig|1414851.3.peg.1898"/>
<name>V8FZQ1_9BURK</name>
<sequence>MDDLVVEAMQKWPDVPAVYGWLSLNQSGEWRIHQGGNYAKNPLGEKITNPQILAFIARNYSHTEQGEYFFQNGPQRVFIDLSEAPFVIELNDKQQFYTLNTSETIERIDAWLMDDNGFIYILSNIGFCLVASKDLATIFNNANISCQHSLESSSANNLDAFFESSPLISSSLLNNHNTIDSIHQQATYQLIFANYASAPLILIHQKDKETIGHFIAHPSP</sequence>
<gene>
    <name evidence="1" type="ORF">V757_09165</name>
</gene>
<evidence type="ECO:0000313" key="2">
    <source>
        <dbReference type="Proteomes" id="UP000018766"/>
    </source>
</evidence>
<dbReference type="AlphaFoldDB" id="V8FZQ1"/>
<comment type="caution">
    <text evidence="1">The sequence shown here is derived from an EMBL/GenBank/DDBJ whole genome shotgun (WGS) entry which is preliminary data.</text>
</comment>
<accession>V8FZQ1</accession>
<organism evidence="1 2">
    <name type="scientific">Pelistega indica</name>
    <dbReference type="NCBI Taxonomy" id="1414851"/>
    <lineage>
        <taxon>Bacteria</taxon>
        <taxon>Pseudomonadati</taxon>
        <taxon>Pseudomonadota</taxon>
        <taxon>Betaproteobacteria</taxon>
        <taxon>Burkholderiales</taxon>
        <taxon>Alcaligenaceae</taxon>
        <taxon>Pelistega</taxon>
    </lineage>
</organism>
<dbReference type="InterPro" id="IPR021332">
    <property type="entry name" value="DUF2944"/>
</dbReference>
<dbReference type="Proteomes" id="UP000018766">
    <property type="component" value="Unassembled WGS sequence"/>
</dbReference>
<evidence type="ECO:0008006" key="3">
    <source>
        <dbReference type="Google" id="ProtNLM"/>
    </source>
</evidence>
<dbReference type="EMBL" id="AYSV01000097">
    <property type="protein sequence ID" value="ETD69336.1"/>
    <property type="molecule type" value="Genomic_DNA"/>
</dbReference>
<evidence type="ECO:0000313" key="1">
    <source>
        <dbReference type="EMBL" id="ETD69336.1"/>
    </source>
</evidence>